<name>A0A8X6V8W6_TRICX</name>
<evidence type="ECO:0000313" key="1">
    <source>
        <dbReference type="EMBL" id="GFY09292.1"/>
    </source>
</evidence>
<protein>
    <submittedName>
        <fullName evidence="1">RNA_pol_Rpb2_6 domain-containing protein</fullName>
    </submittedName>
</protein>
<reference evidence="1" key="1">
    <citation type="submission" date="2020-08" db="EMBL/GenBank/DDBJ databases">
        <title>Multicomponent nature underlies the extraordinary mechanical properties of spider dragline silk.</title>
        <authorList>
            <person name="Kono N."/>
            <person name="Nakamura H."/>
            <person name="Mori M."/>
            <person name="Yoshida Y."/>
            <person name="Ohtoshi R."/>
            <person name="Malay A.D."/>
            <person name="Moran D.A.P."/>
            <person name="Tomita M."/>
            <person name="Numata K."/>
            <person name="Arakawa K."/>
        </authorList>
    </citation>
    <scope>NUCLEOTIDE SEQUENCE</scope>
</reference>
<dbReference type="AlphaFoldDB" id="A0A8X6V8W6"/>
<keyword evidence="2" id="KW-1185">Reference proteome</keyword>
<accession>A0A8X6V8W6</accession>
<proteinExistence type="predicted"/>
<comment type="caution">
    <text evidence="1">The sequence shown here is derived from an EMBL/GenBank/DDBJ whole genome shotgun (WGS) entry which is preliminary data.</text>
</comment>
<dbReference type="EMBL" id="BMAU01021289">
    <property type="protein sequence ID" value="GFY09292.1"/>
    <property type="molecule type" value="Genomic_DNA"/>
</dbReference>
<dbReference type="Proteomes" id="UP000887159">
    <property type="component" value="Unassembled WGS sequence"/>
</dbReference>
<evidence type="ECO:0000313" key="2">
    <source>
        <dbReference type="Proteomes" id="UP000887159"/>
    </source>
</evidence>
<sequence length="166" mass="19005">MALVVKSIETGCLLNVLSRKTVYFKEGKSAGKMTVTPHESHQEIGFNGEVFVEKTIKCYREINMQTYLLNPYLSYLIVRQMSNKNKHMMGGADSFRNIQQNFKIVNSVWWNAFSFPTTEGEFLCKGCIPQQRVPNIPTPEGIITPINIGERQRIFQRVNKATTVVR</sequence>
<organism evidence="1 2">
    <name type="scientific">Trichonephila clavipes</name>
    <name type="common">Golden silk orbweaver</name>
    <name type="synonym">Nephila clavipes</name>
    <dbReference type="NCBI Taxonomy" id="2585209"/>
    <lineage>
        <taxon>Eukaryota</taxon>
        <taxon>Metazoa</taxon>
        <taxon>Ecdysozoa</taxon>
        <taxon>Arthropoda</taxon>
        <taxon>Chelicerata</taxon>
        <taxon>Arachnida</taxon>
        <taxon>Araneae</taxon>
        <taxon>Araneomorphae</taxon>
        <taxon>Entelegynae</taxon>
        <taxon>Araneoidea</taxon>
        <taxon>Nephilidae</taxon>
        <taxon>Trichonephila</taxon>
    </lineage>
</organism>
<gene>
    <name evidence="1" type="primary">AVEN_257682_1</name>
    <name evidence="1" type="ORF">TNCV_1941021</name>
</gene>